<dbReference type="PANTHER" id="PTHR47477:SF8">
    <property type="entry name" value="TNF RECEPTOR-ASSOCIATED FACTOR HOMOLOG 1A"/>
    <property type="match status" value="1"/>
</dbReference>
<dbReference type="InterPro" id="IPR008974">
    <property type="entry name" value="TRAF-like"/>
</dbReference>
<organism evidence="3 4">
    <name type="scientific">Cuscuta australis</name>
    <dbReference type="NCBI Taxonomy" id="267555"/>
    <lineage>
        <taxon>Eukaryota</taxon>
        <taxon>Viridiplantae</taxon>
        <taxon>Streptophyta</taxon>
        <taxon>Embryophyta</taxon>
        <taxon>Tracheophyta</taxon>
        <taxon>Spermatophyta</taxon>
        <taxon>Magnoliopsida</taxon>
        <taxon>eudicotyledons</taxon>
        <taxon>Gunneridae</taxon>
        <taxon>Pentapetalae</taxon>
        <taxon>asterids</taxon>
        <taxon>lamiids</taxon>
        <taxon>Solanales</taxon>
        <taxon>Convolvulaceae</taxon>
        <taxon>Cuscuteae</taxon>
        <taxon>Cuscuta</taxon>
        <taxon>Cuscuta subgen. Grammica</taxon>
        <taxon>Cuscuta sect. Cleistogrammica</taxon>
    </lineage>
</organism>
<dbReference type="Pfam" id="PF22486">
    <property type="entry name" value="MATH_2"/>
    <property type="match status" value="1"/>
</dbReference>
<evidence type="ECO:0000313" key="3">
    <source>
        <dbReference type="EMBL" id="RAL54573.1"/>
    </source>
</evidence>
<dbReference type="InterPro" id="IPR002083">
    <property type="entry name" value="MATH/TRAF_dom"/>
</dbReference>
<dbReference type="SMART" id="SM00061">
    <property type="entry name" value="MATH"/>
    <property type="match status" value="1"/>
</dbReference>
<feature type="domain" description="MATH" evidence="2">
    <location>
        <begin position="68"/>
        <end position="190"/>
    </location>
</feature>
<feature type="compositionally biased region" description="Basic and acidic residues" evidence="1">
    <location>
        <begin position="715"/>
        <end position="750"/>
    </location>
</feature>
<evidence type="ECO:0000256" key="1">
    <source>
        <dbReference type="SAM" id="MobiDB-lite"/>
    </source>
</evidence>
<dbReference type="PANTHER" id="PTHR47477">
    <property type="entry name" value="TNF RECEPTOR-ASSOCIATED FACTOR HOMOLOG 1A"/>
    <property type="match status" value="1"/>
</dbReference>
<feature type="region of interest" description="Disordered" evidence="1">
    <location>
        <begin position="433"/>
        <end position="470"/>
    </location>
</feature>
<sequence length="994" mass="111594">MDIGRATIASEEGRSKEEISTEEKHCRSSEALAEWRSSEHVENGITSTSPPYWDSDDDDSGPKPSKLYGKFPWKIEKFSQIKKRELRSDVFEVGGYKWYILIYPQGCDVCNHLSLFLCVANHEKLLPGWSHFAQFTIAVVNKDPKKSKYSDTLHRFWKKEHDWGWKKFIELSKLLDGFLDDDTLIIRAQVQLLRVRQDRPFRCLDRQYRRELVRVYFTNVEQACRRFVEEHRSKLGNLIEDKARWSSFCAFWLGMDQNSRRHMSEEKSDAILKVVVKNFFIEKEVTSTLVMDTLYSGLKALESQHAGKKGSVRCLDLEEQTVPIVRMEKDTFVLVDDMLLLLERAITEPLPLKVEKGLLNRTKDETSGDDPNKDSIEQDERRLTELGCRTIEIVVMAQIFSKIEGEYKEAVALKRQEELIREEEEAAWIAGIKHKSKQGTSEKEKKSKKKQAKQKRNNRKMKNTGKVDEKSSVILHDKAAEGELSETEGNEYMAEVMENVVEKPSGTHEKMLAVSDFVESVPGAQINHQDFAGRDVRFVGWDIDFSELHPSTELSFSGSSSFSSTQNGKGGRRSPAVDDSSSTCSTDSTPSVVTNAPYSNHKDLKSPPIRGKNHRHKSDDFQNHQLEITDMGHLSDTPGLSSHEQPAIQKEVVVLQLKGHNEAYTDGPSVNGTSVLSPPPPKEVFSKVKSKSLKSSAHSNNSLHVNKPIPNVTDKLLKPMKSSERYVTESDSHRSSGLDILKKPSSEKPTSHVASKPPLSAPVTAGHTPVASIAHTQPFSARSFVPRSYRNAMMGSALAANSVVNNTSNSFSQTPHALQPFLRSSAETVPSSSSSLSFSYGTGGVMHSGPQWMESSPQRDKTRNYDSYKPVENGTRDDLPSRHHQSPTGFTDEFPHLDIINDLLDDGHGLGMGSEQKGESFHSFSNGGYSGSFVNGIRDTHQEHRLQNSARDGLIPNHWQMVGSNPYNGTSNGDTGYPYHMIHDYTMFPTSSGL</sequence>
<feature type="compositionally biased region" description="Basic residues" evidence="1">
    <location>
        <begin position="446"/>
        <end position="463"/>
    </location>
</feature>
<proteinExistence type="predicted"/>
<keyword evidence="4" id="KW-1185">Reference proteome</keyword>
<feature type="compositionally biased region" description="Low complexity" evidence="1">
    <location>
        <begin position="693"/>
        <end position="704"/>
    </location>
</feature>
<dbReference type="PROSITE" id="PS50144">
    <property type="entry name" value="MATH"/>
    <property type="match status" value="1"/>
</dbReference>
<feature type="compositionally biased region" description="Low complexity" evidence="1">
    <location>
        <begin position="555"/>
        <end position="564"/>
    </location>
</feature>
<dbReference type="SUPFAM" id="SSF49599">
    <property type="entry name" value="TRAF domain-like"/>
    <property type="match status" value="1"/>
</dbReference>
<dbReference type="Gene3D" id="2.60.210.10">
    <property type="entry name" value="Apoptosis, Tumor Necrosis Factor Receptor Associated Protein 2, Chain A"/>
    <property type="match status" value="1"/>
</dbReference>
<dbReference type="Proteomes" id="UP000249390">
    <property type="component" value="Unassembled WGS sequence"/>
</dbReference>
<evidence type="ECO:0000259" key="2">
    <source>
        <dbReference type="PROSITE" id="PS50144"/>
    </source>
</evidence>
<dbReference type="InterPro" id="IPR055327">
    <property type="entry name" value="TRAF1A/B"/>
</dbReference>
<protein>
    <recommendedName>
        <fullName evidence="2">MATH domain-containing protein</fullName>
    </recommendedName>
</protein>
<gene>
    <name evidence="3" type="ORF">DM860_001701</name>
</gene>
<comment type="caution">
    <text evidence="3">The sequence shown here is derived from an EMBL/GenBank/DDBJ whole genome shotgun (WGS) entry which is preliminary data.</text>
</comment>
<feature type="region of interest" description="Disordered" evidence="1">
    <location>
        <begin position="552"/>
        <end position="618"/>
    </location>
</feature>
<feature type="region of interest" description="Disordered" evidence="1">
    <location>
        <begin position="662"/>
        <end position="762"/>
    </location>
</feature>
<dbReference type="CDD" id="cd00121">
    <property type="entry name" value="MATH"/>
    <property type="match status" value="1"/>
</dbReference>
<feature type="compositionally biased region" description="Basic and acidic residues" evidence="1">
    <location>
        <begin position="11"/>
        <end position="28"/>
    </location>
</feature>
<dbReference type="AlphaFoldDB" id="A0A328EDC1"/>
<feature type="compositionally biased region" description="Basic and acidic residues" evidence="1">
    <location>
        <begin position="857"/>
        <end position="866"/>
    </location>
</feature>
<reference evidence="3 4" key="1">
    <citation type="submission" date="2018-06" db="EMBL/GenBank/DDBJ databases">
        <title>The Genome of Cuscuta australis (Dodder) Provides Insight into the Evolution of Plant Parasitism.</title>
        <authorList>
            <person name="Liu H."/>
        </authorList>
    </citation>
    <scope>NUCLEOTIDE SEQUENCE [LARGE SCALE GENOMIC DNA]</scope>
    <source>
        <strain evidence="4">cv. Yunnan</strain>
        <tissue evidence="3">Vines</tissue>
    </source>
</reference>
<dbReference type="EMBL" id="NQVE01000009">
    <property type="protein sequence ID" value="RAL54573.1"/>
    <property type="molecule type" value="Genomic_DNA"/>
</dbReference>
<feature type="region of interest" description="Disordered" evidence="1">
    <location>
        <begin position="1"/>
        <end position="65"/>
    </location>
</feature>
<feature type="region of interest" description="Disordered" evidence="1">
    <location>
        <begin position="361"/>
        <end position="380"/>
    </location>
</feature>
<evidence type="ECO:0000313" key="4">
    <source>
        <dbReference type="Proteomes" id="UP000249390"/>
    </source>
</evidence>
<feature type="region of interest" description="Disordered" evidence="1">
    <location>
        <begin position="848"/>
        <end position="894"/>
    </location>
</feature>
<feature type="compositionally biased region" description="Low complexity" evidence="1">
    <location>
        <begin position="577"/>
        <end position="594"/>
    </location>
</feature>
<accession>A0A328EDC1</accession>
<name>A0A328EDC1_9ASTE</name>